<sequence>MTRRIITFRKTGEYYRRDDEVHHQRLYDTATIANALQQVGFGVQSTHSYGEYKLSPGHAVFIARRLS</sequence>
<proteinExistence type="predicted"/>
<dbReference type="Gene3D" id="2.20.25.110">
    <property type="entry name" value="S-adenosyl-L-methionine-dependent methyltransferases"/>
    <property type="match status" value="1"/>
</dbReference>
<name>A0ABR8H9K1_NOSPU</name>
<dbReference type="Proteomes" id="UP000606396">
    <property type="component" value="Unassembled WGS sequence"/>
</dbReference>
<protein>
    <submittedName>
        <fullName evidence="1">Uncharacterized protein</fullName>
    </submittedName>
</protein>
<reference evidence="1 2" key="1">
    <citation type="journal article" date="2020" name="ISME J.">
        <title>Comparative genomics reveals insights into cyanobacterial evolution and habitat adaptation.</title>
        <authorList>
            <person name="Chen M.Y."/>
            <person name="Teng W.K."/>
            <person name="Zhao L."/>
            <person name="Hu C.X."/>
            <person name="Zhou Y.K."/>
            <person name="Han B.P."/>
            <person name="Song L.R."/>
            <person name="Shu W.S."/>
        </authorList>
    </citation>
    <scope>NUCLEOTIDE SEQUENCE [LARGE SCALE GENOMIC DNA]</scope>
    <source>
        <strain evidence="1 2">FACHB-252</strain>
    </source>
</reference>
<evidence type="ECO:0000313" key="1">
    <source>
        <dbReference type="EMBL" id="MBD2611956.1"/>
    </source>
</evidence>
<comment type="caution">
    <text evidence="1">The sequence shown here is derived from an EMBL/GenBank/DDBJ whole genome shotgun (WGS) entry which is preliminary data.</text>
</comment>
<dbReference type="EMBL" id="JACJTC010000008">
    <property type="protein sequence ID" value="MBD2611956.1"/>
    <property type="molecule type" value="Genomic_DNA"/>
</dbReference>
<gene>
    <name evidence="1" type="ORF">H6G94_11825</name>
</gene>
<dbReference type="Gene3D" id="3.40.50.150">
    <property type="entry name" value="Vaccinia Virus protein VP39"/>
    <property type="match status" value="1"/>
</dbReference>
<keyword evidence="2" id="KW-1185">Reference proteome</keyword>
<dbReference type="InterPro" id="IPR029063">
    <property type="entry name" value="SAM-dependent_MTases_sf"/>
</dbReference>
<dbReference type="RefSeq" id="WP_190949593.1">
    <property type="nucleotide sequence ID" value="NZ_JACJTC010000008.1"/>
</dbReference>
<organism evidence="1 2">
    <name type="scientific">Nostoc punctiforme FACHB-252</name>
    <dbReference type="NCBI Taxonomy" id="1357509"/>
    <lineage>
        <taxon>Bacteria</taxon>
        <taxon>Bacillati</taxon>
        <taxon>Cyanobacteriota</taxon>
        <taxon>Cyanophyceae</taxon>
        <taxon>Nostocales</taxon>
        <taxon>Nostocaceae</taxon>
        <taxon>Nostoc</taxon>
    </lineage>
</organism>
<evidence type="ECO:0000313" key="2">
    <source>
        <dbReference type="Proteomes" id="UP000606396"/>
    </source>
</evidence>
<accession>A0ABR8H9K1</accession>